<dbReference type="EMBL" id="CP002869">
    <property type="protein sequence ID" value="AEI40251.1"/>
    <property type="molecule type" value="Genomic_DNA"/>
</dbReference>
<reference evidence="1 2" key="2">
    <citation type="journal article" date="2013" name="Genome Announc.">
        <title>Genome Sequence of Growth-Improving Paenibacillus mucilaginosus Strain KNP414.</title>
        <authorList>
            <person name="Lu J.J."/>
            <person name="Wang J.F."/>
            <person name="Hu X.F."/>
        </authorList>
    </citation>
    <scope>NUCLEOTIDE SEQUENCE [LARGE SCALE GENOMIC DNA]</scope>
    <source>
        <strain evidence="1 2">KNP414</strain>
    </source>
</reference>
<protein>
    <submittedName>
        <fullName evidence="1">Uncharacterized protein</fullName>
    </submittedName>
</protein>
<dbReference type="Proteomes" id="UP000006620">
    <property type="component" value="Chromosome"/>
</dbReference>
<dbReference type="PATRIC" id="fig|1036673.3.peg.1498"/>
<accession>F8FPM7</accession>
<organism evidence="1 2">
    <name type="scientific">Paenibacillus mucilaginosus (strain KNP414)</name>
    <dbReference type="NCBI Taxonomy" id="1036673"/>
    <lineage>
        <taxon>Bacteria</taxon>
        <taxon>Bacillati</taxon>
        <taxon>Bacillota</taxon>
        <taxon>Bacilli</taxon>
        <taxon>Bacillales</taxon>
        <taxon>Paenibacillaceae</taxon>
        <taxon>Paenibacillus</taxon>
    </lineage>
</organism>
<dbReference type="AlphaFoldDB" id="F8FPM7"/>
<gene>
    <name evidence="1" type="ordered locus">KNP414_01689</name>
</gene>
<evidence type="ECO:0000313" key="2">
    <source>
        <dbReference type="Proteomes" id="UP000006620"/>
    </source>
</evidence>
<dbReference type="KEGG" id="pms:KNP414_01689"/>
<dbReference type="HOGENOM" id="CLU_3346720_0_0_9"/>
<sequence>MSVNFFINNLYPFVFCHLDNIYHIFLKVHYILHFFDY</sequence>
<proteinExistence type="predicted"/>
<name>F8FPM7_PAEMK</name>
<evidence type="ECO:0000313" key="1">
    <source>
        <dbReference type="EMBL" id="AEI40251.1"/>
    </source>
</evidence>
<reference evidence="2" key="1">
    <citation type="submission" date="2011-06" db="EMBL/GenBank/DDBJ databases">
        <title>Complete genome sequence of Paenibacillus mucilaginosus KNP414.</title>
        <authorList>
            <person name="Wang J."/>
            <person name="Hu S."/>
            <person name="Hu X."/>
            <person name="Zhang B."/>
            <person name="Dong D."/>
            <person name="Zhang S."/>
            <person name="Zhao K."/>
            <person name="Wu D."/>
        </authorList>
    </citation>
    <scope>NUCLEOTIDE SEQUENCE [LARGE SCALE GENOMIC DNA]</scope>
    <source>
        <strain evidence="2">KNP414</strain>
    </source>
</reference>